<dbReference type="EMBL" id="CAJOBJ010112169">
    <property type="protein sequence ID" value="CAF4636299.1"/>
    <property type="molecule type" value="Genomic_DNA"/>
</dbReference>
<dbReference type="Pfam" id="PF00629">
    <property type="entry name" value="MAM"/>
    <property type="match status" value="1"/>
</dbReference>
<dbReference type="PROSITE" id="PS50060">
    <property type="entry name" value="MAM_2"/>
    <property type="match status" value="1"/>
</dbReference>
<dbReference type="EMBL" id="CAJOBH010083089">
    <property type="protein sequence ID" value="CAF4526468.1"/>
    <property type="molecule type" value="Genomic_DNA"/>
</dbReference>
<evidence type="ECO:0000313" key="3">
    <source>
        <dbReference type="EMBL" id="CAF4636299.1"/>
    </source>
</evidence>
<dbReference type="InterPro" id="IPR013320">
    <property type="entry name" value="ConA-like_dom_sf"/>
</dbReference>
<dbReference type="AlphaFoldDB" id="A0A8S2ZN84"/>
<dbReference type="PANTHER" id="PTHR23282">
    <property type="entry name" value="APICAL ENDOSOMAL GLYCOPROTEIN PRECURSOR"/>
    <property type="match status" value="1"/>
</dbReference>
<dbReference type="InterPro" id="IPR000998">
    <property type="entry name" value="MAM_dom"/>
</dbReference>
<name>A0A8S2ZN84_9BILA</name>
<accession>A0A8S2ZN84</accession>
<evidence type="ECO:0000313" key="2">
    <source>
        <dbReference type="EMBL" id="CAF4526468.1"/>
    </source>
</evidence>
<feature type="non-terminal residue" evidence="3">
    <location>
        <position position="1"/>
    </location>
</feature>
<evidence type="ECO:0000313" key="4">
    <source>
        <dbReference type="Proteomes" id="UP000681720"/>
    </source>
</evidence>
<proteinExistence type="predicted"/>
<gene>
    <name evidence="2" type="ORF">BYL167_LOCUS37126</name>
    <name evidence="3" type="ORF">GIL414_LOCUS40435</name>
</gene>
<dbReference type="Proteomes" id="UP000681720">
    <property type="component" value="Unassembled WGS sequence"/>
</dbReference>
<sequence length="59" mass="6814">FCQWTFLTDGNLNWTRNQGATLTAETGPQFDVTTHTNQGWYIYLETSYPVKLNDTARLL</sequence>
<protein>
    <recommendedName>
        <fullName evidence="1">MAM domain-containing protein</fullName>
    </recommendedName>
</protein>
<dbReference type="GO" id="GO:0016020">
    <property type="term" value="C:membrane"/>
    <property type="evidence" value="ECO:0007669"/>
    <property type="project" value="InterPro"/>
</dbReference>
<dbReference type="PANTHER" id="PTHR23282:SF101">
    <property type="entry name" value="MAM DOMAIN-CONTAINING PROTEIN"/>
    <property type="match status" value="1"/>
</dbReference>
<dbReference type="Proteomes" id="UP000681967">
    <property type="component" value="Unassembled WGS sequence"/>
</dbReference>
<dbReference type="Gene3D" id="2.60.120.200">
    <property type="match status" value="1"/>
</dbReference>
<dbReference type="InterPro" id="IPR051560">
    <property type="entry name" value="MAM_domain-containing"/>
</dbReference>
<organism evidence="3 4">
    <name type="scientific">Rotaria magnacalcarata</name>
    <dbReference type="NCBI Taxonomy" id="392030"/>
    <lineage>
        <taxon>Eukaryota</taxon>
        <taxon>Metazoa</taxon>
        <taxon>Spiralia</taxon>
        <taxon>Gnathifera</taxon>
        <taxon>Rotifera</taxon>
        <taxon>Eurotatoria</taxon>
        <taxon>Bdelloidea</taxon>
        <taxon>Philodinida</taxon>
        <taxon>Philodinidae</taxon>
        <taxon>Rotaria</taxon>
    </lineage>
</organism>
<evidence type="ECO:0000259" key="1">
    <source>
        <dbReference type="PROSITE" id="PS50060"/>
    </source>
</evidence>
<dbReference type="SUPFAM" id="SSF49899">
    <property type="entry name" value="Concanavalin A-like lectins/glucanases"/>
    <property type="match status" value="1"/>
</dbReference>
<comment type="caution">
    <text evidence="3">The sequence shown here is derived from an EMBL/GenBank/DDBJ whole genome shotgun (WGS) entry which is preliminary data.</text>
</comment>
<reference evidence="3" key="1">
    <citation type="submission" date="2021-02" db="EMBL/GenBank/DDBJ databases">
        <authorList>
            <person name="Nowell W R."/>
        </authorList>
    </citation>
    <scope>NUCLEOTIDE SEQUENCE</scope>
</reference>
<feature type="domain" description="MAM" evidence="1">
    <location>
        <begin position="1"/>
        <end position="59"/>
    </location>
</feature>
<feature type="non-terminal residue" evidence="3">
    <location>
        <position position="59"/>
    </location>
</feature>